<evidence type="ECO:0000256" key="1">
    <source>
        <dbReference type="SAM" id="MobiDB-lite"/>
    </source>
</evidence>
<keyword evidence="3" id="KW-1185">Reference proteome</keyword>
<evidence type="ECO:0000313" key="2">
    <source>
        <dbReference type="EMBL" id="EOB02869.1"/>
    </source>
</evidence>
<dbReference type="AlphaFoldDB" id="R0LB53"/>
<organism evidence="2 3">
    <name type="scientific">Anas platyrhynchos</name>
    <name type="common">Mallard</name>
    <name type="synonym">Anas boschas</name>
    <dbReference type="NCBI Taxonomy" id="8839"/>
    <lineage>
        <taxon>Eukaryota</taxon>
        <taxon>Metazoa</taxon>
        <taxon>Chordata</taxon>
        <taxon>Craniata</taxon>
        <taxon>Vertebrata</taxon>
        <taxon>Euteleostomi</taxon>
        <taxon>Archelosauria</taxon>
        <taxon>Archosauria</taxon>
        <taxon>Dinosauria</taxon>
        <taxon>Saurischia</taxon>
        <taxon>Theropoda</taxon>
        <taxon>Coelurosauria</taxon>
        <taxon>Aves</taxon>
        <taxon>Neognathae</taxon>
        <taxon>Galloanserae</taxon>
        <taxon>Anseriformes</taxon>
        <taxon>Anatidae</taxon>
        <taxon>Anatinae</taxon>
        <taxon>Anas</taxon>
    </lineage>
</organism>
<gene>
    <name evidence="2" type="ORF">Anapl_14052</name>
</gene>
<evidence type="ECO:0000313" key="3">
    <source>
        <dbReference type="Proteomes" id="UP000296049"/>
    </source>
</evidence>
<sequence length="63" mass="6751">MKLLKAAFSEAQEQEDEGEFGFSSVPYYVGALMGRAVEGDAAEGHDARSSAPLSTITQHPPMH</sequence>
<name>R0LB53_ANAPL</name>
<dbReference type="Proteomes" id="UP000296049">
    <property type="component" value="Unassembled WGS sequence"/>
</dbReference>
<reference evidence="3" key="1">
    <citation type="journal article" date="2013" name="Nat. Genet.">
        <title>The duck genome and transcriptome provide insight into an avian influenza virus reservoir species.</title>
        <authorList>
            <person name="Huang Y."/>
            <person name="Li Y."/>
            <person name="Burt D.W."/>
            <person name="Chen H."/>
            <person name="Zhang Y."/>
            <person name="Qian W."/>
            <person name="Kim H."/>
            <person name="Gan S."/>
            <person name="Zhao Y."/>
            <person name="Li J."/>
            <person name="Yi K."/>
            <person name="Feng H."/>
            <person name="Zhu P."/>
            <person name="Li B."/>
            <person name="Liu Q."/>
            <person name="Fairley S."/>
            <person name="Magor K.E."/>
            <person name="Du Z."/>
            <person name="Hu X."/>
            <person name="Goodman L."/>
            <person name="Tafer H."/>
            <person name="Vignal A."/>
            <person name="Lee T."/>
            <person name="Kim K.W."/>
            <person name="Sheng Z."/>
            <person name="An Y."/>
            <person name="Searle S."/>
            <person name="Herrero J."/>
            <person name="Groenen M.A."/>
            <person name="Crooijmans R.P."/>
            <person name="Faraut T."/>
            <person name="Cai Q."/>
            <person name="Webster R.G."/>
            <person name="Aldridge J.R."/>
            <person name="Warren W.C."/>
            <person name="Bartschat S."/>
            <person name="Kehr S."/>
            <person name="Marz M."/>
            <person name="Stadler P.F."/>
            <person name="Smith J."/>
            <person name="Kraus R.H."/>
            <person name="Zhao Y."/>
            <person name="Ren L."/>
            <person name="Fei J."/>
            <person name="Morisson M."/>
            <person name="Kaiser P."/>
            <person name="Griffin D.K."/>
            <person name="Rao M."/>
            <person name="Pitel F."/>
            <person name="Wang J."/>
            <person name="Li N."/>
        </authorList>
    </citation>
    <scope>NUCLEOTIDE SEQUENCE [LARGE SCALE GENOMIC DNA]</scope>
</reference>
<proteinExistence type="predicted"/>
<protein>
    <submittedName>
        <fullName evidence="2">Uncharacterized protein</fullName>
    </submittedName>
</protein>
<feature type="compositionally biased region" description="Polar residues" evidence="1">
    <location>
        <begin position="51"/>
        <end position="63"/>
    </location>
</feature>
<dbReference type="EMBL" id="KB742923">
    <property type="protein sequence ID" value="EOB02869.1"/>
    <property type="molecule type" value="Genomic_DNA"/>
</dbReference>
<accession>R0LB53</accession>
<feature type="region of interest" description="Disordered" evidence="1">
    <location>
        <begin position="40"/>
        <end position="63"/>
    </location>
</feature>